<dbReference type="InterPro" id="IPR046335">
    <property type="entry name" value="LacI/GalR-like_sensor"/>
</dbReference>
<dbReference type="SUPFAM" id="SSF47413">
    <property type="entry name" value="lambda repressor-like DNA-binding domains"/>
    <property type="match status" value="1"/>
</dbReference>
<dbReference type="AlphaFoldDB" id="A0A9W6B3Q9"/>
<dbReference type="GO" id="GO:0000976">
    <property type="term" value="F:transcription cis-regulatory region binding"/>
    <property type="evidence" value="ECO:0007669"/>
    <property type="project" value="TreeGrafter"/>
</dbReference>
<dbReference type="CDD" id="cd01392">
    <property type="entry name" value="HTH_LacI"/>
    <property type="match status" value="1"/>
</dbReference>
<evidence type="ECO:0000256" key="3">
    <source>
        <dbReference type="ARBA" id="ARBA00023163"/>
    </source>
</evidence>
<dbReference type="PANTHER" id="PTHR30146:SF109">
    <property type="entry name" value="HTH-TYPE TRANSCRIPTIONAL REGULATOR GALS"/>
    <property type="match status" value="1"/>
</dbReference>
<dbReference type="InterPro" id="IPR028082">
    <property type="entry name" value="Peripla_BP_I"/>
</dbReference>
<dbReference type="SUPFAM" id="SSF53822">
    <property type="entry name" value="Periplasmic binding protein-like I"/>
    <property type="match status" value="1"/>
</dbReference>
<protein>
    <submittedName>
        <fullName evidence="5">LacI family transcriptional regulator</fullName>
    </submittedName>
</protein>
<dbReference type="PANTHER" id="PTHR30146">
    <property type="entry name" value="LACI-RELATED TRANSCRIPTIONAL REPRESSOR"/>
    <property type="match status" value="1"/>
</dbReference>
<gene>
    <name evidence="5" type="ORF">NBRC110019_11500</name>
</gene>
<dbReference type="InterPro" id="IPR000843">
    <property type="entry name" value="HTH_LacI"/>
</dbReference>
<keyword evidence="3" id="KW-0804">Transcription</keyword>
<dbReference type="Gene3D" id="3.40.50.2300">
    <property type="match status" value="2"/>
</dbReference>
<dbReference type="GO" id="GO:0003700">
    <property type="term" value="F:DNA-binding transcription factor activity"/>
    <property type="evidence" value="ECO:0007669"/>
    <property type="project" value="TreeGrafter"/>
</dbReference>
<dbReference type="InterPro" id="IPR010982">
    <property type="entry name" value="Lambda_DNA-bd_dom_sf"/>
</dbReference>
<accession>A0A9W6B3Q9</accession>
<sequence>MLKRLIFSTFGANNVVVKKVSIKDVAKKAGVSIASVSYVLNNRKDSRISEDTIKKVKNAAQELNYRPNKIAKSLKTQRTFTFGLLVADIANPYFSQLARIIEDAAKHIGCTLIIGSCDEDKEKFEDLINTFCDRQVDGLIIAPVANSANFLERIQKQAIPFVLIDRYIPSLRATTIGIDNTEVTFKGTEHLIKNNRKKIAFISYITDLQHLLDREIGFKNALKAHKVPIKNSRLIKVDKDFIDRDIDKNLKQLLTPNPVIDALFFSSNKLAVAGLKTLVKLGIEVPEKIGVLAFDEVEAYKVFKVPVSHIKQPLYEIGVQAVTQLEKMIKDPQTKFQKTTLEASLIVGASS</sequence>
<dbReference type="Gene3D" id="1.10.260.40">
    <property type="entry name" value="lambda repressor-like DNA-binding domains"/>
    <property type="match status" value="1"/>
</dbReference>
<dbReference type="Pfam" id="PF13377">
    <property type="entry name" value="Peripla_BP_3"/>
    <property type="match status" value="1"/>
</dbReference>
<keyword evidence="1" id="KW-0805">Transcription regulation</keyword>
<evidence type="ECO:0000313" key="5">
    <source>
        <dbReference type="EMBL" id="GLB52111.1"/>
    </source>
</evidence>
<dbReference type="EMBL" id="BRVP01000006">
    <property type="protein sequence ID" value="GLB52111.1"/>
    <property type="molecule type" value="Genomic_DNA"/>
</dbReference>
<dbReference type="Pfam" id="PF00356">
    <property type="entry name" value="LacI"/>
    <property type="match status" value="1"/>
</dbReference>
<evidence type="ECO:0000313" key="6">
    <source>
        <dbReference type="Proteomes" id="UP001143545"/>
    </source>
</evidence>
<name>A0A9W6B3Q9_9FLAO</name>
<keyword evidence="2" id="KW-0238">DNA-binding</keyword>
<reference evidence="5" key="1">
    <citation type="submission" date="2022-07" db="EMBL/GenBank/DDBJ databases">
        <title>Taxonomy of Novel Oxalotrophic and Methylotrophic Bacteria.</title>
        <authorList>
            <person name="Sahin N."/>
            <person name="Tani A."/>
        </authorList>
    </citation>
    <scope>NUCLEOTIDE SEQUENCE</scope>
    <source>
        <strain evidence="5">AM327</strain>
    </source>
</reference>
<dbReference type="SMART" id="SM00354">
    <property type="entry name" value="HTH_LACI"/>
    <property type="match status" value="1"/>
</dbReference>
<evidence type="ECO:0000256" key="2">
    <source>
        <dbReference type="ARBA" id="ARBA00023125"/>
    </source>
</evidence>
<dbReference type="Proteomes" id="UP001143545">
    <property type="component" value="Unassembled WGS sequence"/>
</dbReference>
<feature type="domain" description="HTH lacI-type" evidence="4">
    <location>
        <begin position="20"/>
        <end position="76"/>
    </location>
</feature>
<evidence type="ECO:0000259" key="4">
    <source>
        <dbReference type="PROSITE" id="PS50932"/>
    </source>
</evidence>
<proteinExistence type="predicted"/>
<keyword evidence="6" id="KW-1185">Reference proteome</keyword>
<dbReference type="PROSITE" id="PS50932">
    <property type="entry name" value="HTH_LACI_2"/>
    <property type="match status" value="1"/>
</dbReference>
<evidence type="ECO:0000256" key="1">
    <source>
        <dbReference type="ARBA" id="ARBA00023015"/>
    </source>
</evidence>
<dbReference type="PROSITE" id="PS00356">
    <property type="entry name" value="HTH_LACI_1"/>
    <property type="match status" value="1"/>
</dbReference>
<organism evidence="5 6">
    <name type="scientific">Neptunitalea chrysea</name>
    <dbReference type="NCBI Taxonomy" id="1647581"/>
    <lineage>
        <taxon>Bacteria</taxon>
        <taxon>Pseudomonadati</taxon>
        <taxon>Bacteroidota</taxon>
        <taxon>Flavobacteriia</taxon>
        <taxon>Flavobacteriales</taxon>
        <taxon>Flavobacteriaceae</taxon>
        <taxon>Neptunitalea</taxon>
    </lineage>
</organism>
<comment type="caution">
    <text evidence="5">The sequence shown here is derived from an EMBL/GenBank/DDBJ whole genome shotgun (WGS) entry which is preliminary data.</text>
</comment>